<evidence type="ECO:0000256" key="2">
    <source>
        <dbReference type="ARBA" id="ARBA00008772"/>
    </source>
</evidence>
<dbReference type="Gene3D" id="3.30.590.20">
    <property type="match status" value="1"/>
</dbReference>
<dbReference type="NCBIfam" id="TIGR01434">
    <property type="entry name" value="glu_cys_ligase"/>
    <property type="match status" value="1"/>
</dbReference>
<evidence type="ECO:0000256" key="7">
    <source>
        <dbReference type="ARBA" id="ARBA00048819"/>
    </source>
</evidence>
<dbReference type="GO" id="GO:0016874">
    <property type="term" value="F:ligase activity"/>
    <property type="evidence" value="ECO:0007669"/>
    <property type="project" value="UniProtKB-KW"/>
</dbReference>
<dbReference type="Proteomes" id="UP000215999">
    <property type="component" value="Unassembled WGS sequence"/>
</dbReference>
<evidence type="ECO:0000259" key="10">
    <source>
        <dbReference type="Pfam" id="PF04262"/>
    </source>
</evidence>
<evidence type="ECO:0000256" key="5">
    <source>
        <dbReference type="ARBA" id="ARBA00022741"/>
    </source>
</evidence>
<comment type="similarity">
    <text evidence="2 8">Belongs to the glutamate--cysteine ligase type 1 family. Type 1 subfamily.</text>
</comment>
<feature type="domain" description="Glutamate--cysteine ligase" evidence="10">
    <location>
        <begin position="15"/>
        <end position="391"/>
    </location>
</feature>
<evidence type="ECO:0000256" key="1">
    <source>
        <dbReference type="ARBA" id="ARBA00005006"/>
    </source>
</evidence>
<dbReference type="InterPro" id="IPR006334">
    <property type="entry name" value="Glut_cys_ligase"/>
</dbReference>
<comment type="caution">
    <text evidence="11">The sequence shown here is derived from an EMBL/GenBank/DDBJ whole genome shotgun (WGS) entry which is preliminary data.</text>
</comment>
<dbReference type="SUPFAM" id="SSF55931">
    <property type="entry name" value="Glutamine synthetase/guanido kinase"/>
    <property type="match status" value="1"/>
</dbReference>
<dbReference type="Pfam" id="PF04262">
    <property type="entry name" value="Glu_cys_ligase"/>
    <property type="match status" value="1"/>
</dbReference>
<comment type="catalytic activity">
    <reaction evidence="7 8 9">
        <text>L-cysteine + L-glutamate + ATP = gamma-L-glutamyl-L-cysteine + ADP + phosphate + H(+)</text>
        <dbReference type="Rhea" id="RHEA:13285"/>
        <dbReference type="ChEBI" id="CHEBI:15378"/>
        <dbReference type="ChEBI" id="CHEBI:29985"/>
        <dbReference type="ChEBI" id="CHEBI:30616"/>
        <dbReference type="ChEBI" id="CHEBI:35235"/>
        <dbReference type="ChEBI" id="CHEBI:43474"/>
        <dbReference type="ChEBI" id="CHEBI:58173"/>
        <dbReference type="ChEBI" id="CHEBI:456216"/>
        <dbReference type="EC" id="6.3.2.2"/>
    </reaction>
</comment>
<accession>A0ABX4G2G6</accession>
<dbReference type="PANTHER" id="PTHR38761">
    <property type="entry name" value="GLUTAMATE--CYSTEINE LIGASE"/>
    <property type="match status" value="1"/>
</dbReference>
<dbReference type="PANTHER" id="PTHR38761:SF1">
    <property type="entry name" value="GLUTAMATE--CYSTEINE LIGASE"/>
    <property type="match status" value="1"/>
</dbReference>
<evidence type="ECO:0000256" key="3">
    <source>
        <dbReference type="ARBA" id="ARBA00022598"/>
    </source>
</evidence>
<evidence type="ECO:0000313" key="11">
    <source>
        <dbReference type="EMBL" id="OZS45334.1"/>
    </source>
</evidence>
<reference evidence="11 12" key="1">
    <citation type="journal article" date="2016" name="Antonie Van Leeuwenhoek">
        <title>Photobacterium sanguinicancri sp. nov. isolated from marine animals.</title>
        <authorList>
            <person name="Gomez-Gil B."/>
            <person name="Roque A."/>
            <person name="Rotllant G."/>
            <person name="Romalde J.L."/>
            <person name="Doce A."/>
            <person name="Eggermont M."/>
            <person name="Defoirdt T."/>
        </authorList>
    </citation>
    <scope>NUCLEOTIDE SEQUENCE [LARGE SCALE GENOMIC DNA]</scope>
    <source>
        <strain evidence="11 12">CAIM 1827</strain>
    </source>
</reference>
<name>A0ABX4G2G6_9GAMM</name>
<dbReference type="HAMAP" id="MF_00578">
    <property type="entry name" value="Glu_cys_ligase"/>
    <property type="match status" value="1"/>
</dbReference>
<dbReference type="InterPro" id="IPR014746">
    <property type="entry name" value="Gln_synth/guanido_kin_cat_dom"/>
</dbReference>
<keyword evidence="5 8" id="KW-0547">Nucleotide-binding</keyword>
<evidence type="ECO:0000256" key="8">
    <source>
        <dbReference type="HAMAP-Rule" id="MF_00578"/>
    </source>
</evidence>
<evidence type="ECO:0000256" key="4">
    <source>
        <dbReference type="ARBA" id="ARBA00022684"/>
    </source>
</evidence>
<proteinExistence type="inferred from homology"/>
<dbReference type="EC" id="6.3.2.2" evidence="8"/>
<comment type="pathway">
    <text evidence="1 8 9">Sulfur metabolism; glutathione biosynthesis; glutathione from L-cysteine and L-glutamate: step 1/2.</text>
</comment>
<dbReference type="EMBL" id="NOIF01000012">
    <property type="protein sequence ID" value="OZS45334.1"/>
    <property type="molecule type" value="Genomic_DNA"/>
</dbReference>
<keyword evidence="6 8" id="KW-0067">ATP-binding</keyword>
<keyword evidence="3 8" id="KW-0436">Ligase</keyword>
<keyword evidence="4 8" id="KW-0317">Glutathione biosynthesis</keyword>
<dbReference type="InterPro" id="IPR007370">
    <property type="entry name" value="Glu_cys_ligase"/>
</dbReference>
<gene>
    <name evidence="8 11" type="primary">gshA</name>
    <name evidence="11" type="ORF">ASV53_03700</name>
</gene>
<evidence type="ECO:0000313" key="12">
    <source>
        <dbReference type="Proteomes" id="UP000215999"/>
    </source>
</evidence>
<evidence type="ECO:0000256" key="6">
    <source>
        <dbReference type="ARBA" id="ARBA00022840"/>
    </source>
</evidence>
<protein>
    <recommendedName>
        <fullName evidence="8">Glutamate--cysteine ligase</fullName>
        <ecNumber evidence="8">6.3.2.2</ecNumber>
    </recommendedName>
    <alternativeName>
        <fullName evidence="8">Gamma-ECS</fullName>
        <shortName evidence="8">GCS</shortName>
    </alternativeName>
    <alternativeName>
        <fullName evidence="8">Gamma-glutamylcysteine synthetase</fullName>
    </alternativeName>
</protein>
<evidence type="ECO:0000256" key="9">
    <source>
        <dbReference type="RuleBase" id="RU004391"/>
    </source>
</evidence>
<organism evidence="11 12">
    <name type="scientific">Photobacterium sanguinicancri</name>
    <dbReference type="NCBI Taxonomy" id="875932"/>
    <lineage>
        <taxon>Bacteria</taxon>
        <taxon>Pseudomonadati</taxon>
        <taxon>Pseudomonadota</taxon>
        <taxon>Gammaproteobacteria</taxon>
        <taxon>Vibrionales</taxon>
        <taxon>Vibrionaceae</taxon>
        <taxon>Photobacterium</taxon>
    </lineage>
</organism>
<sequence length="535" mass="60685">MNSAPQWLHQYKDVFNALNGIRRGIEKEGIRTAIDGNLSQHPHPQALGAALTHPNITTDFAEAQLELVTPAYADRGQLFDHLSTLHSYVANNLSDSEVMWGASMPPRLPSEEAIAIADYGHSNVGQMKQRYRHGLANRYGKKMQTISGIHYNFSLPETFWQALHQVEKSHQPLSEFISDRYFHMIRNIMRHGWIIGYLFGASPAVDSSYLVGKQHDLDELDFGIDDVGTAEFGRDRTANHRTYYAPWATSLRLSNLGYSNSEQSKYTLNYNNKHDYLSGLYNILAMPSEYYAQFEQSQQVNNKVLQLENELYSSVRPKIVNNELRPLYAMCRYGVEYIELRSLDINPYLPLGLDQTQSYFLDLFLLYCALSPSAALDADEQALIQQRQERVAMQGRKPQLTLPTLQGEQTLETLGVDLLAGMEALLSLLEDQQEAAVYAQSITREKGKLFDASLIPSARVLADMQRDNLSYTDFLLGLSQAHARQHQQVSKTTQLYKELTVAAKQSLVLQQEIEANDTISFDDYLQQKTALTHEC</sequence>
<keyword evidence="12" id="KW-1185">Reference proteome</keyword>